<dbReference type="AlphaFoldDB" id="A0A2H0WQN9"/>
<dbReference type="Gene3D" id="3.40.50.10680">
    <property type="entry name" value="CofD-like domains"/>
    <property type="match status" value="1"/>
</dbReference>
<proteinExistence type="predicted"/>
<accession>A0A2H0WQN9</accession>
<evidence type="ECO:0000313" key="3">
    <source>
        <dbReference type="Proteomes" id="UP000231282"/>
    </source>
</evidence>
<dbReference type="Proteomes" id="UP000231282">
    <property type="component" value="Unassembled WGS sequence"/>
</dbReference>
<name>A0A2H0WQN9_9BACT</name>
<evidence type="ECO:0000313" key="2">
    <source>
        <dbReference type="EMBL" id="PIS14947.1"/>
    </source>
</evidence>
<gene>
    <name evidence="2" type="ORF">COT63_02535</name>
</gene>
<organism evidence="2 3">
    <name type="scientific">Candidatus Shapirobacteria bacterium CG09_land_8_20_14_0_10_38_17</name>
    <dbReference type="NCBI Taxonomy" id="1974884"/>
    <lineage>
        <taxon>Bacteria</taxon>
        <taxon>Candidatus Shapironibacteriota</taxon>
    </lineage>
</organism>
<dbReference type="PANTHER" id="PTHR30135:SF3">
    <property type="entry name" value="GLUCONEOGENESIS FACTOR-RELATED"/>
    <property type="match status" value="1"/>
</dbReference>
<dbReference type="Pfam" id="PF01933">
    <property type="entry name" value="CofD"/>
    <property type="match status" value="1"/>
</dbReference>
<evidence type="ECO:0000256" key="1">
    <source>
        <dbReference type="ARBA" id="ARBA00022490"/>
    </source>
</evidence>
<dbReference type="InterPro" id="IPR010119">
    <property type="entry name" value="Gluconeogen_factor"/>
</dbReference>
<keyword evidence="1" id="KW-0963">Cytoplasm</keyword>
<dbReference type="InterPro" id="IPR002882">
    <property type="entry name" value="CofD"/>
</dbReference>
<dbReference type="GO" id="GO:0043743">
    <property type="term" value="F:LPPG:FO 2-phospho-L-lactate transferase activity"/>
    <property type="evidence" value="ECO:0007669"/>
    <property type="project" value="InterPro"/>
</dbReference>
<sequence length="342" mass="39117">MAKQNFKICTIGGGSGMPVINQALANADFSNISSIVTTFDSGGDTGRMRTDERGNLLAFSDYWRALISLWQNGKQKQQWEEMLRYRDGRERNFGNSFFSFMTEKEGDLNKVDNLFSSLTGAKLKGKVIPVSLYPADICFKTKGGKIYNGEHRLDELRMSRDLVKKIWLEPKVEANPEAIRAIINADIIILGPGSMYGSIITNFLPEGMIKAYHQSQAYKILMINIMSVANENYKSNQDDYIKVFIQYLKTNNPFNLVIMPYLEKLNRKLLVKILKLYSLENSFPIKHKEGKNYYKTMVADITTLEKTNMRLRHSEEKLAKLFKKLIPALKKLKTPRQKGEAP</sequence>
<evidence type="ECO:0008006" key="4">
    <source>
        <dbReference type="Google" id="ProtNLM"/>
    </source>
</evidence>
<dbReference type="PANTHER" id="PTHR30135">
    <property type="entry name" value="UNCHARACTERIZED PROTEIN YVCK-RELATED"/>
    <property type="match status" value="1"/>
</dbReference>
<reference evidence="3" key="1">
    <citation type="submission" date="2017-09" db="EMBL/GenBank/DDBJ databases">
        <title>Depth-based differentiation of microbial function through sediment-hosted aquifers and enrichment of novel symbionts in the deep terrestrial subsurface.</title>
        <authorList>
            <person name="Probst A.J."/>
            <person name="Ladd B."/>
            <person name="Jarett J.K."/>
            <person name="Geller-Mcgrath D.E."/>
            <person name="Sieber C.M.K."/>
            <person name="Emerson J.B."/>
            <person name="Anantharaman K."/>
            <person name="Thomas B.C."/>
            <person name="Malmstrom R."/>
            <person name="Stieglmeier M."/>
            <person name="Klingl A."/>
            <person name="Woyke T."/>
            <person name="Ryan C.M."/>
            <person name="Banfield J.F."/>
        </authorList>
    </citation>
    <scope>NUCLEOTIDE SEQUENCE [LARGE SCALE GENOMIC DNA]</scope>
</reference>
<dbReference type="InterPro" id="IPR038136">
    <property type="entry name" value="CofD-like_dom_sf"/>
</dbReference>
<dbReference type="EMBL" id="PEZH01000051">
    <property type="protein sequence ID" value="PIS14947.1"/>
    <property type="molecule type" value="Genomic_DNA"/>
</dbReference>
<comment type="caution">
    <text evidence="2">The sequence shown here is derived from an EMBL/GenBank/DDBJ whole genome shotgun (WGS) entry which is preliminary data.</text>
</comment>
<dbReference type="SUPFAM" id="SSF142338">
    <property type="entry name" value="CofD-like"/>
    <property type="match status" value="1"/>
</dbReference>
<protein>
    <recommendedName>
        <fullName evidence="4">Gluconeogenesis factor</fullName>
    </recommendedName>
</protein>